<evidence type="ECO:0000313" key="6">
    <source>
        <dbReference type="EMBL" id="NNG36143.1"/>
    </source>
</evidence>
<feature type="region of interest" description="Disordered" evidence="2">
    <location>
        <begin position="1328"/>
        <end position="1362"/>
    </location>
</feature>
<dbReference type="InterPro" id="IPR051802">
    <property type="entry name" value="YfhM-like"/>
</dbReference>
<dbReference type="Gene3D" id="1.50.10.20">
    <property type="match status" value="1"/>
</dbReference>
<dbReference type="InterPro" id="IPR001599">
    <property type="entry name" value="Macroglobln_a2"/>
</dbReference>
<dbReference type="Proteomes" id="UP000562984">
    <property type="component" value="Unassembled WGS sequence"/>
</dbReference>
<feature type="transmembrane region" description="Helical" evidence="3">
    <location>
        <begin position="24"/>
        <end position="43"/>
    </location>
</feature>
<feature type="region of interest" description="Disordered" evidence="2">
    <location>
        <begin position="157"/>
        <end position="188"/>
    </location>
</feature>
<dbReference type="GO" id="GO:0004866">
    <property type="term" value="F:endopeptidase inhibitor activity"/>
    <property type="evidence" value="ECO:0007669"/>
    <property type="project" value="InterPro"/>
</dbReference>
<dbReference type="Pfam" id="PF17973">
    <property type="entry name" value="bMG10"/>
    <property type="match status" value="1"/>
</dbReference>
<dbReference type="Pfam" id="PF00207">
    <property type="entry name" value="A2M"/>
    <property type="match status" value="1"/>
</dbReference>
<feature type="region of interest" description="Disordered" evidence="2">
    <location>
        <begin position="47"/>
        <end position="124"/>
    </location>
</feature>
<feature type="domain" description="Alpha-2-macroglobulin bait region" evidence="4">
    <location>
        <begin position="1121"/>
        <end position="1271"/>
    </location>
</feature>
<dbReference type="Gene3D" id="2.60.40.3710">
    <property type="match status" value="1"/>
</dbReference>
<reference evidence="6 7" key="1">
    <citation type="submission" date="2020-05" db="EMBL/GenBank/DDBJ databases">
        <title>Nakamurella sp. DB0629 isolated from air conditioner.</title>
        <authorList>
            <person name="Kim D.H."/>
            <person name="Kim D.-U."/>
        </authorList>
    </citation>
    <scope>NUCLEOTIDE SEQUENCE [LARGE SCALE GENOMIC DNA]</scope>
    <source>
        <strain evidence="6 7">DB0629</strain>
    </source>
</reference>
<evidence type="ECO:0000313" key="7">
    <source>
        <dbReference type="Proteomes" id="UP000562984"/>
    </source>
</evidence>
<dbReference type="InterPro" id="IPR013783">
    <property type="entry name" value="Ig-like_fold"/>
</dbReference>
<dbReference type="InterPro" id="IPR041246">
    <property type="entry name" value="Bact_MG10"/>
</dbReference>
<proteinExistence type="inferred from homology"/>
<gene>
    <name evidence="6" type="ORF">HKD39_10525</name>
</gene>
<protein>
    <recommendedName>
        <fullName evidence="8">Alpha-2-macroglobulin family protein</fullName>
    </recommendedName>
</protein>
<dbReference type="InterPro" id="IPR021868">
    <property type="entry name" value="Alpha_2_Macroglob_MG3"/>
</dbReference>
<evidence type="ECO:0000256" key="1">
    <source>
        <dbReference type="ARBA" id="ARBA00010556"/>
    </source>
</evidence>
<comment type="caution">
    <text evidence="6">The sequence shown here is derived from an EMBL/GenBank/DDBJ whole genome shotgun (WGS) entry which is preliminary data.</text>
</comment>
<dbReference type="RefSeq" id="WP_171199826.1">
    <property type="nucleotide sequence ID" value="NZ_JABEND010000005.1"/>
</dbReference>
<feature type="compositionally biased region" description="Low complexity" evidence="2">
    <location>
        <begin position="1328"/>
        <end position="1354"/>
    </location>
</feature>
<dbReference type="InterPro" id="IPR002890">
    <property type="entry name" value="MG2"/>
</dbReference>
<dbReference type="SMART" id="SM01359">
    <property type="entry name" value="A2M_N_2"/>
    <property type="match status" value="1"/>
</dbReference>
<dbReference type="InterPro" id="IPR008930">
    <property type="entry name" value="Terpenoid_cyclase/PrenylTrfase"/>
</dbReference>
<dbReference type="Gene3D" id="2.60.40.10">
    <property type="entry name" value="Immunoglobulins"/>
    <property type="match status" value="1"/>
</dbReference>
<dbReference type="Pfam" id="PF07703">
    <property type="entry name" value="A2M_BRD"/>
    <property type="match status" value="1"/>
</dbReference>
<keyword evidence="7" id="KW-1185">Reference proteome</keyword>
<dbReference type="Pfam" id="PF01835">
    <property type="entry name" value="MG2"/>
    <property type="match status" value="1"/>
</dbReference>
<organism evidence="6 7">
    <name type="scientific">Nakamurella aerolata</name>
    <dbReference type="NCBI Taxonomy" id="1656892"/>
    <lineage>
        <taxon>Bacteria</taxon>
        <taxon>Bacillati</taxon>
        <taxon>Actinomycetota</taxon>
        <taxon>Actinomycetes</taxon>
        <taxon>Nakamurellales</taxon>
        <taxon>Nakamurellaceae</taxon>
        <taxon>Nakamurella</taxon>
    </lineage>
</organism>
<accession>A0A849A996</accession>
<dbReference type="SUPFAM" id="SSF48239">
    <property type="entry name" value="Terpenoid cyclases/Protein prenyltransferases"/>
    <property type="match status" value="1"/>
</dbReference>
<feature type="compositionally biased region" description="Low complexity" evidence="2">
    <location>
        <begin position="1714"/>
        <end position="1727"/>
    </location>
</feature>
<comment type="similarity">
    <text evidence="1">Belongs to the protease inhibitor I39 (alpha-2-macroglobulin) family. Bacterial alpha-2-macroglobulin subfamily.</text>
</comment>
<keyword evidence="3" id="KW-0812">Transmembrane</keyword>
<dbReference type="PANTHER" id="PTHR40094">
    <property type="entry name" value="ALPHA-2-MACROGLOBULIN HOMOLOG"/>
    <property type="match status" value="1"/>
</dbReference>
<feature type="compositionally biased region" description="Polar residues" evidence="2">
    <location>
        <begin position="160"/>
        <end position="177"/>
    </location>
</feature>
<evidence type="ECO:0000256" key="3">
    <source>
        <dbReference type="SAM" id="Phobius"/>
    </source>
</evidence>
<keyword evidence="3" id="KW-0472">Membrane</keyword>
<feature type="region of interest" description="Disordered" evidence="2">
    <location>
        <begin position="1704"/>
        <end position="1727"/>
    </location>
</feature>
<dbReference type="SMART" id="SM01360">
    <property type="entry name" value="A2M"/>
    <property type="match status" value="1"/>
</dbReference>
<dbReference type="Pfam" id="PF11974">
    <property type="entry name" value="bMG3"/>
    <property type="match status" value="1"/>
</dbReference>
<evidence type="ECO:0000256" key="2">
    <source>
        <dbReference type="SAM" id="MobiDB-lite"/>
    </source>
</evidence>
<feature type="compositionally biased region" description="Low complexity" evidence="2">
    <location>
        <begin position="50"/>
        <end position="70"/>
    </location>
</feature>
<name>A0A849A996_9ACTN</name>
<keyword evidence="3" id="KW-1133">Transmembrane helix</keyword>
<dbReference type="Gene3D" id="2.60.40.1930">
    <property type="match status" value="1"/>
</dbReference>
<feature type="compositionally biased region" description="Gly residues" evidence="2">
    <location>
        <begin position="71"/>
        <end position="88"/>
    </location>
</feature>
<evidence type="ECO:0000259" key="5">
    <source>
        <dbReference type="SMART" id="SM01360"/>
    </source>
</evidence>
<dbReference type="PANTHER" id="PTHR40094:SF1">
    <property type="entry name" value="UBIQUITIN DOMAIN-CONTAINING PROTEIN"/>
    <property type="match status" value="1"/>
</dbReference>
<dbReference type="GO" id="GO:0005975">
    <property type="term" value="P:carbohydrate metabolic process"/>
    <property type="evidence" value="ECO:0007669"/>
    <property type="project" value="UniProtKB-ARBA"/>
</dbReference>
<evidence type="ECO:0008006" key="8">
    <source>
        <dbReference type="Google" id="ProtNLM"/>
    </source>
</evidence>
<dbReference type="EMBL" id="JABEND010000005">
    <property type="protein sequence ID" value="NNG36143.1"/>
    <property type="molecule type" value="Genomic_DNA"/>
</dbReference>
<evidence type="ECO:0000259" key="4">
    <source>
        <dbReference type="SMART" id="SM01359"/>
    </source>
</evidence>
<sequence>MSNLGTNQRAAGGVRGSLRRHRRWWVLGAAALALIVLVTTVVVTGGGSNPAGRPGPAGASSGENEPSAPGSGPGSGSGATTEPGGGNATPGQGRVLPAGLRLSAGSGPATPAAETPVADGTPLDQQTLGRLLGRLPAWTPTATGGSPYRWPAQTIKKPESTQQNNQRFPSAAASQNPPQKPAGTPGGPLTVLRIQPEGKVAIAPNLSITFSQPMVPVTTVGQLKDLPVPARLSPDVPGRWEWIGTSTLRFVAETGSKKAPVDRLPMATDYTVTIPVGTRSQSGNALAKPVTARFSTPPPSVTSFTPGDEEPTALRPVLVAVFDQRIEEKTLLPKLSLTAGDTSWPIRKATAAEIDADHQAARTIDSATPGRFIAVVPERDLPVGTSATLTVAPGTPSAEGPLPTMSEQRFSFTTHGPMELTTTDCGGATCGPGSSLQLTFSNPIDEKAFDPGTVAITPKLDGAVVAASGQGIVITGPTAARTTYRIRVDAGLKDTFGQRLAAPVDTTISIGAAQQQLSAFDSPVTTVDPMLDKPQISVTSAIHRQVRVRVYAVELEDWAGYLAWYVKANQSDAPIAPPTSWRQLSDRTLPVNRPGDSLSTTAIDLSADLNAQRRQAVVLVEPTEPVTGDGKYANRPSASWVQLTTIGVDTVADAGNATTWVTDLRDGKPIAGVQVQLIGPGGATGDSVTTDAKGLARLPLDAGGTALLATGDEQQALLPASLWNDIGWRRADQPNRLLWYLTDDRQTYRPGEKVSVKGWVRQQSSDPATRLSIPGTGTVRWSATDGNGVSIGRGTAKVNGSGGFDLTVTVPAGANLGAARLSTTLTGSAESADTGEHTFQIADFRTPAFEVATRRVDTAPAVRGSDLAVQADATYYAGGALGEATVDWQVRTAEASYAPPGWQQFSFGRWRPWWLSEGVARSQYGDVMPPGPGGTRDDNVQHFSGTTDGAGRDYLDVQVGDLGADTAGYPVTVTAQASVTDVNRQQIADSTDVVVHPADAYVGVSGDGTFIGRGQPLTVNLIATDIAGTAVAGRAITVTAAKVTSSWAGGETSETLSDKQTCTVRSTAKPVDCTFRPKAGGQYRITATVTDAKGRTSRTEVSRWVAGRDDSIDTRVDQQQLTLIPDKKQYRPGDTAVLFVQGPIAAGTGLITLNHNGIVSSNTFTVQDGTAQVRVPVTDALLPAVTANVEVVGTVPRGTAPGNRPAYATGRVDLAVSTAGRELTVTAKPRQQAVKPGGKTTVDVTVKDANGKPVQGSEFEVAVVDEAVLAQSDYQLADPLAAFYPVGNTEVDTRFGRSLVMLGPQQLSPQSGGDSTAAGAMESVAGGSAAGAATGDQRTAAQGDQGAPAAAAPAKSGPTQPQIQLRNNFDALALFRPSVLTGPDGSAAVPVTLPDNLTRYRVMVVAVAGEAQFGTGEATLTAALPLTVRPTAPRFLNFGDKAEVPVLVQNTTDTPQTAQVALQGANLTVAGAGTGATAGAVGKQVQVPAKSRVEVRFAVTADRAGTAEFRVAAAAADDPAAADAAQLTLPVYTPSTSEAFASYGSLDGNTVLDQRVQSPTGVIDAFGGLQVSTSSTALTRLSDALGYLADYDYDSSDAMATKVLAIASVGSVLQSFSAPELPSPDALRKQVNGNIDKLIRLQNDDGGYPFWRKGEKSQPFTSVQATQALLVAKKNGFDGASAGRRDAAVRSALQYLAKIRDLGGAPDARPAETGAGKDAGPAADPAAPIGAEQGNAYWYEHQNLRDDRAEAFTSWLQGGVYSYSYQARATVPGTFVAPPTKAEQMYAPETFGRSASDRVVIG</sequence>
<feature type="region of interest" description="Disordered" evidence="2">
    <location>
        <begin position="290"/>
        <end position="309"/>
    </location>
</feature>
<dbReference type="InterPro" id="IPR011625">
    <property type="entry name" value="A2M_N_BRD"/>
</dbReference>
<feature type="domain" description="Alpha-2-macroglobulin" evidence="5">
    <location>
        <begin position="1372"/>
        <end position="1462"/>
    </location>
</feature>